<sequence>MQILKTPESAFSNISDFPYEPQYVQVTDTVSSELSMAYYQAGPTDGHPVVLLHGEPTWAYLYRKMIPILADAGFNVLAPDLIGFGRSDKPTRSSDYTYARHLIWVREWFNQVVRQPATLFCQDWGGLLGLRLVADMPERFCGVVAANTGLPTGDQKPSKAFTAWRRFSQDVPEFPTSDIIDKGTVTDLSDSVKAAYDAPFPDETYKVGARMFPLLVPTQPDSTDSQANRNAWQSLKLFNKPFMTAFSDSDPVTAGGDKFMQHTILGCKGIAHTTIKSGGHFLQEDKGEELAQVLISFINNY</sequence>
<keyword evidence="4" id="KW-1185">Reference proteome</keyword>
<dbReference type="AlphaFoldDB" id="A0A6N9TLW6"/>
<protein>
    <submittedName>
        <fullName evidence="3">Alpha/beta fold hydrolase</fullName>
    </submittedName>
</protein>
<comment type="caution">
    <text evidence="3">The sequence shown here is derived from an EMBL/GenBank/DDBJ whole genome shotgun (WGS) entry which is preliminary data.</text>
</comment>
<feature type="domain" description="AB hydrolase-1" evidence="2">
    <location>
        <begin position="48"/>
        <end position="286"/>
    </location>
</feature>
<evidence type="ECO:0000259" key="2">
    <source>
        <dbReference type="Pfam" id="PF00561"/>
    </source>
</evidence>
<dbReference type="RefSeq" id="WP_163107130.1">
    <property type="nucleotide sequence ID" value="NZ_JAAAWO010000010.1"/>
</dbReference>
<dbReference type="PRINTS" id="PR00412">
    <property type="entry name" value="EPOXHYDRLASE"/>
</dbReference>
<dbReference type="GO" id="GO:0004301">
    <property type="term" value="F:epoxide hydrolase activity"/>
    <property type="evidence" value="ECO:0007669"/>
    <property type="project" value="TreeGrafter"/>
</dbReference>
<dbReference type="InterPro" id="IPR000639">
    <property type="entry name" value="Epox_hydrolase-like"/>
</dbReference>
<dbReference type="InterPro" id="IPR029058">
    <property type="entry name" value="AB_hydrolase_fold"/>
</dbReference>
<dbReference type="Gene3D" id="3.40.50.1820">
    <property type="entry name" value="alpha/beta hydrolase"/>
    <property type="match status" value="1"/>
</dbReference>
<dbReference type="InterPro" id="IPR051340">
    <property type="entry name" value="Haloalkane_dehalogenase"/>
</dbReference>
<reference evidence="3 4" key="1">
    <citation type="submission" date="2020-01" db="EMBL/GenBank/DDBJ databases">
        <title>Genomes of bacteria type strains.</title>
        <authorList>
            <person name="Chen J."/>
            <person name="Zhu S."/>
            <person name="Yang J."/>
        </authorList>
    </citation>
    <scope>NUCLEOTIDE SEQUENCE [LARGE SCALE GENOMIC DNA]</scope>
    <source>
        <strain evidence="3 4">LMG 24078</strain>
    </source>
</reference>
<dbReference type="NCBIfam" id="NF002043">
    <property type="entry name" value="PRK00870.1"/>
    <property type="match status" value="1"/>
</dbReference>
<evidence type="ECO:0000313" key="3">
    <source>
        <dbReference type="EMBL" id="NDW16519.1"/>
    </source>
</evidence>
<accession>A0A6N9TLW6</accession>
<dbReference type="SUPFAM" id="SSF53474">
    <property type="entry name" value="alpha/beta-Hydrolases"/>
    <property type="match status" value="1"/>
</dbReference>
<evidence type="ECO:0000256" key="1">
    <source>
        <dbReference type="ARBA" id="ARBA00022801"/>
    </source>
</evidence>
<evidence type="ECO:0000313" key="4">
    <source>
        <dbReference type="Proteomes" id="UP000471381"/>
    </source>
</evidence>
<organism evidence="3 4">
    <name type="scientific">Alteromonas genovensis</name>
    <dbReference type="NCBI Taxonomy" id="471225"/>
    <lineage>
        <taxon>Bacteria</taxon>
        <taxon>Pseudomonadati</taxon>
        <taxon>Pseudomonadota</taxon>
        <taxon>Gammaproteobacteria</taxon>
        <taxon>Alteromonadales</taxon>
        <taxon>Alteromonadaceae</taxon>
        <taxon>Alteromonas/Salinimonas group</taxon>
        <taxon>Alteromonas</taxon>
    </lineage>
</organism>
<dbReference type="PANTHER" id="PTHR42977:SF3">
    <property type="entry name" value="AB HYDROLASE-1 DOMAIN-CONTAINING PROTEIN"/>
    <property type="match status" value="1"/>
</dbReference>
<keyword evidence="1 3" id="KW-0378">Hydrolase</keyword>
<name>A0A6N9TLW6_9ALTE</name>
<dbReference type="EMBL" id="JAAAWO010000010">
    <property type="protein sequence ID" value="NDW16519.1"/>
    <property type="molecule type" value="Genomic_DNA"/>
</dbReference>
<gene>
    <name evidence="3" type="ORF">GTQ48_13455</name>
</gene>
<dbReference type="PANTHER" id="PTHR42977">
    <property type="entry name" value="HYDROLASE-RELATED"/>
    <property type="match status" value="1"/>
</dbReference>
<proteinExistence type="predicted"/>
<dbReference type="Proteomes" id="UP000471381">
    <property type="component" value="Unassembled WGS sequence"/>
</dbReference>
<dbReference type="Pfam" id="PF00561">
    <property type="entry name" value="Abhydrolase_1"/>
    <property type="match status" value="1"/>
</dbReference>
<dbReference type="InterPro" id="IPR000073">
    <property type="entry name" value="AB_hydrolase_1"/>
</dbReference>